<organism evidence="3 4">
    <name type="scientific">Halalkalicoccus paucihalophilus</name>
    <dbReference type="NCBI Taxonomy" id="1008153"/>
    <lineage>
        <taxon>Archaea</taxon>
        <taxon>Methanobacteriati</taxon>
        <taxon>Methanobacteriota</taxon>
        <taxon>Stenosarchaea group</taxon>
        <taxon>Halobacteria</taxon>
        <taxon>Halobacteriales</taxon>
        <taxon>Halococcaceae</taxon>
        <taxon>Halalkalicoccus</taxon>
    </lineage>
</organism>
<evidence type="ECO:0000313" key="4">
    <source>
        <dbReference type="Proteomes" id="UP000075321"/>
    </source>
</evidence>
<evidence type="ECO:0000256" key="1">
    <source>
        <dbReference type="SAM" id="Phobius"/>
    </source>
</evidence>
<feature type="transmembrane region" description="Helical" evidence="1">
    <location>
        <begin position="234"/>
        <end position="257"/>
    </location>
</feature>
<dbReference type="Proteomes" id="UP000075321">
    <property type="component" value="Unassembled WGS sequence"/>
</dbReference>
<dbReference type="GO" id="GO:0080120">
    <property type="term" value="P:CAAX-box protein maturation"/>
    <property type="evidence" value="ECO:0007669"/>
    <property type="project" value="UniProtKB-ARBA"/>
</dbReference>
<dbReference type="PANTHER" id="PTHR39430:SF1">
    <property type="entry name" value="PROTEASE"/>
    <property type="match status" value="1"/>
</dbReference>
<keyword evidence="1" id="KW-1133">Transmembrane helix</keyword>
<evidence type="ECO:0000313" key="3">
    <source>
        <dbReference type="EMBL" id="KYH25157.1"/>
    </source>
</evidence>
<sequence length="315" mass="32698">MNPKSTVWNPSEDRPRTPIRVVAGVVVLAIVTAVLTIPPLFVLSLFEVAVLTSAGVGTMLLTTGLSGVAAVVGVWLVGRYIDRRRFADFGLGIDRAWWLDCGFGLALGGLLMSGIFLLELALGWIEVTGTFAGEALVRAVVGSLLLFLIVGVYEELLLRGYLLTNLAEGARGPLGIAGAIAFATVASSLVFGALHASNPNATLVSTLAISFAGVMLALGYVLTGEIAIPIGLHITWNLFQGTVYGFPVSGLDFGASVVDIEQGGPAAVTGGSFGPEAGLLGLGAMVAGCLATVAWVRWRYGSVEIDEDVALPDLR</sequence>
<reference evidence="3 4" key="1">
    <citation type="submission" date="2016-02" db="EMBL/GenBank/DDBJ databases">
        <title>Genome sequence of Halalkalicoccus paucihalophilus DSM 24557.</title>
        <authorList>
            <person name="Poehlein A."/>
            <person name="Daniel R."/>
        </authorList>
    </citation>
    <scope>NUCLEOTIDE SEQUENCE [LARGE SCALE GENOMIC DNA]</scope>
    <source>
        <strain evidence="3 4">DSM 24557</strain>
    </source>
</reference>
<feature type="transmembrane region" description="Helical" evidence="1">
    <location>
        <begin position="21"/>
        <end position="42"/>
    </location>
</feature>
<keyword evidence="3" id="KW-0645">Protease</keyword>
<dbReference type="InterPro" id="IPR003675">
    <property type="entry name" value="Rce1/LyrA-like_dom"/>
</dbReference>
<dbReference type="OrthoDB" id="268362at2157"/>
<keyword evidence="1" id="KW-0812">Transmembrane</keyword>
<dbReference type="RefSeq" id="WP_066383479.1">
    <property type="nucleotide sequence ID" value="NZ_LTAZ01000007.1"/>
</dbReference>
<dbReference type="EMBL" id="LTAZ01000007">
    <property type="protein sequence ID" value="KYH25157.1"/>
    <property type="molecule type" value="Genomic_DNA"/>
</dbReference>
<dbReference type="PATRIC" id="fig|1008153.3.peg.2799"/>
<keyword evidence="1" id="KW-0472">Membrane</keyword>
<dbReference type="AlphaFoldDB" id="A0A151ACS0"/>
<feature type="transmembrane region" description="Helical" evidence="1">
    <location>
        <begin position="135"/>
        <end position="153"/>
    </location>
</feature>
<proteinExistence type="predicted"/>
<feature type="transmembrane region" description="Helical" evidence="1">
    <location>
        <begin position="48"/>
        <end position="77"/>
    </location>
</feature>
<dbReference type="Pfam" id="PF02517">
    <property type="entry name" value="Rce1-like"/>
    <property type="match status" value="1"/>
</dbReference>
<feature type="transmembrane region" description="Helical" evidence="1">
    <location>
        <begin position="202"/>
        <end position="222"/>
    </location>
</feature>
<name>A0A151ACS0_9EURY</name>
<dbReference type="PANTHER" id="PTHR39430">
    <property type="entry name" value="MEMBRANE-ASSOCIATED PROTEASE-RELATED"/>
    <property type="match status" value="1"/>
</dbReference>
<dbReference type="GO" id="GO:0004175">
    <property type="term" value="F:endopeptidase activity"/>
    <property type="evidence" value="ECO:0007669"/>
    <property type="project" value="UniProtKB-ARBA"/>
</dbReference>
<protein>
    <submittedName>
        <fullName evidence="3">CAAX amino terminal protease self-immunity</fullName>
    </submittedName>
</protein>
<evidence type="ECO:0000259" key="2">
    <source>
        <dbReference type="Pfam" id="PF02517"/>
    </source>
</evidence>
<feature type="transmembrane region" description="Helical" evidence="1">
    <location>
        <begin position="174"/>
        <end position="196"/>
    </location>
</feature>
<keyword evidence="4" id="KW-1185">Reference proteome</keyword>
<keyword evidence="3" id="KW-0378">Hydrolase</keyword>
<dbReference type="GO" id="GO:0006508">
    <property type="term" value="P:proteolysis"/>
    <property type="evidence" value="ECO:0007669"/>
    <property type="project" value="UniProtKB-KW"/>
</dbReference>
<accession>A0A151ACS0</accession>
<feature type="transmembrane region" description="Helical" evidence="1">
    <location>
        <begin position="277"/>
        <end position="296"/>
    </location>
</feature>
<gene>
    <name evidence="3" type="ORF">HAPAU_27410</name>
</gene>
<feature type="transmembrane region" description="Helical" evidence="1">
    <location>
        <begin position="97"/>
        <end position="123"/>
    </location>
</feature>
<comment type="caution">
    <text evidence="3">The sequence shown here is derived from an EMBL/GenBank/DDBJ whole genome shotgun (WGS) entry which is preliminary data.</text>
</comment>
<feature type="domain" description="CAAX prenyl protease 2/Lysostaphin resistance protein A-like" evidence="2">
    <location>
        <begin position="140"/>
        <end position="239"/>
    </location>
</feature>